<dbReference type="InterPro" id="IPR000551">
    <property type="entry name" value="MerR-type_HTH_dom"/>
</dbReference>
<protein>
    <submittedName>
        <fullName evidence="5">MerR family transcriptional regulator</fullName>
    </submittedName>
</protein>
<dbReference type="RefSeq" id="WP_102984397.1">
    <property type="nucleotide sequence ID" value="NZ_CAMKIG010000001.1"/>
</dbReference>
<sequence length="147" mass="16225">MKIGDLAKASGLTASRIRFYEAEGLITPPPRQSNGYRNYSPEMPGILKIIDSAQRAGFSLEQIRQFLPQGQGAWDHEELRHILSARVAEIERLQQQLAQNKADLLRLIANIENRPDGISCEANLQRLVGLLRDPAPASPTKKNASGA</sequence>
<gene>
    <name evidence="5" type="ORF">MC70_006710</name>
</gene>
<organism evidence="5 6">
    <name type="scientific">Serratia marcescens</name>
    <dbReference type="NCBI Taxonomy" id="615"/>
    <lineage>
        <taxon>Bacteria</taxon>
        <taxon>Pseudomonadati</taxon>
        <taxon>Pseudomonadota</taxon>
        <taxon>Gammaproteobacteria</taxon>
        <taxon>Enterobacterales</taxon>
        <taxon>Yersiniaceae</taxon>
        <taxon>Serratia</taxon>
    </lineage>
</organism>
<dbReference type="Gene3D" id="1.10.1660.10">
    <property type="match status" value="1"/>
</dbReference>
<dbReference type="GO" id="GO:0003700">
    <property type="term" value="F:DNA-binding transcription factor activity"/>
    <property type="evidence" value="ECO:0007669"/>
    <property type="project" value="InterPro"/>
</dbReference>
<evidence type="ECO:0000313" key="6">
    <source>
        <dbReference type="Proteomes" id="UP000030378"/>
    </source>
</evidence>
<reference evidence="6" key="1">
    <citation type="submission" date="2017-12" db="EMBL/GenBank/DDBJ databases">
        <title>FDA dAtabase for Regulatory Grade micrObial Sequences (FDA-ARGOS): Supporting development and validation of Infectious Disease Dx tests.</title>
        <authorList>
            <person name="Campos J."/>
            <person name="Goldberg B."/>
            <person name="Tallon L."/>
            <person name="Sadzewicz L."/>
            <person name="Sengamalay N."/>
            <person name="Ott S."/>
            <person name="Godinez A."/>
            <person name="Nagaraj S."/>
            <person name="Vavikolanu K."/>
            <person name="Vyas G."/>
            <person name="Nadendla S."/>
            <person name="Aluvathingal J."/>
            <person name="Geyer C."/>
            <person name="Nandy P."/>
            <person name="Hobson J."/>
            <person name="Sichtig H."/>
        </authorList>
    </citation>
    <scope>NUCLEOTIDE SEQUENCE [LARGE SCALE GENOMIC DNA]</scope>
    <source>
        <strain evidence="6">FDAARGOS_79</strain>
    </source>
</reference>
<keyword evidence="2" id="KW-0238">DNA-binding</keyword>
<name>A0AAP8PHZ6_SERMA</name>
<dbReference type="InterPro" id="IPR009061">
    <property type="entry name" value="DNA-bd_dom_put_sf"/>
</dbReference>
<dbReference type="PRINTS" id="PR00040">
    <property type="entry name" value="HTHMERR"/>
</dbReference>
<dbReference type="InterPro" id="IPR047057">
    <property type="entry name" value="MerR_fam"/>
</dbReference>
<evidence type="ECO:0000256" key="1">
    <source>
        <dbReference type="ARBA" id="ARBA00023015"/>
    </source>
</evidence>
<keyword evidence="3" id="KW-0804">Transcription</keyword>
<evidence type="ECO:0000313" key="5">
    <source>
        <dbReference type="EMBL" id="PNO69707.1"/>
    </source>
</evidence>
<dbReference type="PROSITE" id="PS50937">
    <property type="entry name" value="HTH_MERR_2"/>
    <property type="match status" value="1"/>
</dbReference>
<proteinExistence type="predicted"/>
<dbReference type="PANTHER" id="PTHR30204">
    <property type="entry name" value="REDOX-CYCLING DRUG-SENSING TRANSCRIPTIONAL ACTIVATOR SOXR"/>
    <property type="match status" value="1"/>
</dbReference>
<evidence type="ECO:0000259" key="4">
    <source>
        <dbReference type="PROSITE" id="PS50937"/>
    </source>
</evidence>
<dbReference type="AlphaFoldDB" id="A0AAP8PHZ6"/>
<dbReference type="PANTHER" id="PTHR30204:SF94">
    <property type="entry name" value="HEAVY METAL-DEPENDENT TRANSCRIPTIONAL REGULATOR HI_0293-RELATED"/>
    <property type="match status" value="1"/>
</dbReference>
<dbReference type="GO" id="GO:0003677">
    <property type="term" value="F:DNA binding"/>
    <property type="evidence" value="ECO:0007669"/>
    <property type="project" value="UniProtKB-KW"/>
</dbReference>
<dbReference type="Proteomes" id="UP000030378">
    <property type="component" value="Unassembled WGS sequence"/>
</dbReference>
<feature type="domain" description="HTH merR-type" evidence="4">
    <location>
        <begin position="1"/>
        <end position="69"/>
    </location>
</feature>
<dbReference type="SUPFAM" id="SSF46955">
    <property type="entry name" value="Putative DNA-binding domain"/>
    <property type="match status" value="1"/>
</dbReference>
<dbReference type="EMBL" id="JTBC02000002">
    <property type="protein sequence ID" value="PNO69707.1"/>
    <property type="molecule type" value="Genomic_DNA"/>
</dbReference>
<comment type="caution">
    <text evidence="5">The sequence shown here is derived from an EMBL/GenBank/DDBJ whole genome shotgun (WGS) entry which is preliminary data.</text>
</comment>
<evidence type="ECO:0000256" key="2">
    <source>
        <dbReference type="ARBA" id="ARBA00023125"/>
    </source>
</evidence>
<keyword evidence="1" id="KW-0805">Transcription regulation</keyword>
<dbReference type="SMART" id="SM00422">
    <property type="entry name" value="HTH_MERR"/>
    <property type="match status" value="1"/>
</dbReference>
<dbReference type="Pfam" id="PF13411">
    <property type="entry name" value="MerR_1"/>
    <property type="match status" value="1"/>
</dbReference>
<accession>A0AAP8PHZ6</accession>
<evidence type="ECO:0000256" key="3">
    <source>
        <dbReference type="ARBA" id="ARBA00023163"/>
    </source>
</evidence>
<dbReference type="PROSITE" id="PS00552">
    <property type="entry name" value="HTH_MERR_1"/>
    <property type="match status" value="1"/>
</dbReference>